<feature type="binding site" evidence="10">
    <location>
        <position position="55"/>
    </location>
    <ligand>
        <name>Mn(2+)</name>
        <dbReference type="ChEBI" id="CHEBI:29035"/>
    </ligand>
</feature>
<dbReference type="NCBIfam" id="TIGR02150">
    <property type="entry name" value="IPP_isom_1"/>
    <property type="match status" value="1"/>
</dbReference>
<comment type="subcellular location">
    <subcellularLocation>
        <location evidence="10">Cytoplasm</location>
    </subcellularLocation>
</comment>
<keyword evidence="8 10" id="KW-0414">Isoprene biosynthesis</keyword>
<dbReference type="AlphaFoldDB" id="Q2J5A6"/>
<reference evidence="13 14" key="1">
    <citation type="journal article" date="2007" name="Genome Res.">
        <title>Genome characteristics of facultatively symbiotic Frankia sp. strains reflect host range and host plant biogeography.</title>
        <authorList>
            <person name="Normand P."/>
            <person name="Lapierre P."/>
            <person name="Tisa L.S."/>
            <person name="Gogarten J.P."/>
            <person name="Alloisio N."/>
            <person name="Bagnarol E."/>
            <person name="Bassi C.A."/>
            <person name="Berry A.M."/>
            <person name="Bickhart D.M."/>
            <person name="Choisne N."/>
            <person name="Couloux A."/>
            <person name="Cournoyer B."/>
            <person name="Cruveiller S."/>
            <person name="Daubin V."/>
            <person name="Demange N."/>
            <person name="Francino M.P."/>
            <person name="Goltsman E."/>
            <person name="Huang Y."/>
            <person name="Kopp O.R."/>
            <person name="Labarre L."/>
            <person name="Lapidus A."/>
            <person name="Lavire C."/>
            <person name="Marechal J."/>
            <person name="Martinez M."/>
            <person name="Mastronunzio J.E."/>
            <person name="Mullin B.C."/>
            <person name="Niemann J."/>
            <person name="Pujic P."/>
            <person name="Rawnsley T."/>
            <person name="Rouy Z."/>
            <person name="Schenowitz C."/>
            <person name="Sellstedt A."/>
            <person name="Tavares F."/>
            <person name="Tomkins J.P."/>
            <person name="Vallenet D."/>
            <person name="Valverde C."/>
            <person name="Wall L.G."/>
            <person name="Wang Y."/>
            <person name="Medigue C."/>
            <person name="Benson D.R."/>
        </authorList>
    </citation>
    <scope>NUCLEOTIDE SEQUENCE [LARGE SCALE GENOMIC DNA]</scope>
    <source>
        <strain evidence="14">DSM 45818 / CECT 9043 / CcI3</strain>
    </source>
</reference>
<evidence type="ECO:0000256" key="5">
    <source>
        <dbReference type="ARBA" id="ARBA00022723"/>
    </source>
</evidence>
<feature type="binding site" evidence="10">
    <location>
        <position position="117"/>
    </location>
    <ligand>
        <name>Mg(2+)</name>
        <dbReference type="ChEBI" id="CHEBI:18420"/>
    </ligand>
</feature>
<evidence type="ECO:0000256" key="6">
    <source>
        <dbReference type="ARBA" id="ARBA00022842"/>
    </source>
</evidence>
<feature type="binding site" evidence="10">
    <location>
        <position position="99"/>
    </location>
    <ligand>
        <name>Mn(2+)</name>
        <dbReference type="ChEBI" id="CHEBI:29035"/>
    </ligand>
</feature>
<dbReference type="SUPFAM" id="SSF55811">
    <property type="entry name" value="Nudix"/>
    <property type="match status" value="1"/>
</dbReference>
<dbReference type="EC" id="5.3.3.2" evidence="3 10"/>
<evidence type="ECO:0000256" key="4">
    <source>
        <dbReference type="ARBA" id="ARBA00022490"/>
    </source>
</evidence>
<dbReference type="Pfam" id="PF00293">
    <property type="entry name" value="NUDIX"/>
    <property type="match status" value="1"/>
</dbReference>
<dbReference type="UniPathway" id="UPA00059">
    <property type="reaction ID" value="UER00104"/>
</dbReference>
<dbReference type="Gene3D" id="3.90.79.10">
    <property type="entry name" value="Nucleoside Triphosphate Pyrophosphohydrolase"/>
    <property type="match status" value="1"/>
</dbReference>
<protein>
    <recommendedName>
        <fullName evidence="3 10">Isopentenyl-diphosphate Delta-isomerase</fullName>
        <shortName evidence="10">IPP isomerase</shortName>
        <ecNumber evidence="3 10">5.3.3.2</ecNumber>
    </recommendedName>
    <alternativeName>
        <fullName evidence="10">IPP:DMAPP isomerase</fullName>
    </alternativeName>
    <alternativeName>
        <fullName evidence="10">Isopentenyl pyrophosphate isomerase</fullName>
    </alternativeName>
</protein>
<evidence type="ECO:0000256" key="10">
    <source>
        <dbReference type="HAMAP-Rule" id="MF_00202"/>
    </source>
</evidence>
<keyword evidence="7 10" id="KW-0464">Manganese</keyword>
<feature type="binding site" evidence="10">
    <location>
        <position position="144"/>
    </location>
    <ligand>
        <name>Mn(2+)</name>
        <dbReference type="ChEBI" id="CHEBI:29035"/>
    </ligand>
</feature>
<dbReference type="eggNOG" id="COG1443">
    <property type="taxonomic scope" value="Bacteria"/>
</dbReference>
<organism evidence="13 14">
    <name type="scientific">Frankia casuarinae (strain DSM 45818 / CECT 9043 / HFP020203 / CcI3)</name>
    <dbReference type="NCBI Taxonomy" id="106370"/>
    <lineage>
        <taxon>Bacteria</taxon>
        <taxon>Bacillati</taxon>
        <taxon>Actinomycetota</taxon>
        <taxon>Actinomycetes</taxon>
        <taxon>Frankiales</taxon>
        <taxon>Frankiaceae</taxon>
        <taxon>Frankia</taxon>
    </lineage>
</organism>
<keyword evidence="5 10" id="KW-0479">Metal-binding</keyword>
<evidence type="ECO:0000256" key="2">
    <source>
        <dbReference type="ARBA" id="ARBA00007579"/>
    </source>
</evidence>
<proteinExistence type="inferred from homology"/>
<sequence>MSPQGSDSDVVTVPRDAASPQTVSRDTASVPPADEVVLLDAERRPCGTAPRIAVHGLDTPLHLAFSSYLFDPSGRLLVTRRALDKRTWPGVWTNSCCGHPRPGEDLARAVERRVGQELRLELTDLHCALPDFAYRATAADGLVENEVCPVYVARALGDPDPDPAEVVEWRWVEWDDYRRVAAAAPWALSPWSVDQMAAFSAAAHPLTAALSLVSGGTHA</sequence>
<feature type="binding site" evidence="10">
    <location>
        <position position="62"/>
    </location>
    <ligand>
        <name>Mn(2+)</name>
        <dbReference type="ChEBI" id="CHEBI:29035"/>
    </ligand>
</feature>
<comment type="function">
    <text evidence="10">Catalyzes the 1,3-allylic rearrangement of the homoallylic substrate isopentenyl (IPP) to its highly electrophilic allylic isomer, dimethylallyl diphosphate (DMAPP).</text>
</comment>
<feature type="region of interest" description="Disordered" evidence="11">
    <location>
        <begin position="1"/>
        <end position="31"/>
    </location>
</feature>
<keyword evidence="9 10" id="KW-0413">Isomerase</keyword>
<dbReference type="InterPro" id="IPR011876">
    <property type="entry name" value="IsopentenylPP_isomerase_typ1"/>
</dbReference>
<keyword evidence="14" id="KW-1185">Reference proteome</keyword>
<dbReference type="CDD" id="cd02885">
    <property type="entry name" value="NUDIX_IPP_Isomerase"/>
    <property type="match status" value="1"/>
</dbReference>
<evidence type="ECO:0000259" key="12">
    <source>
        <dbReference type="PROSITE" id="PS51462"/>
    </source>
</evidence>
<dbReference type="NCBIfam" id="NF002995">
    <property type="entry name" value="PRK03759.1"/>
    <property type="match status" value="1"/>
</dbReference>
<evidence type="ECO:0000256" key="7">
    <source>
        <dbReference type="ARBA" id="ARBA00023211"/>
    </source>
</evidence>
<dbReference type="GO" id="GO:0050992">
    <property type="term" value="P:dimethylallyl diphosphate biosynthetic process"/>
    <property type="evidence" value="ECO:0007669"/>
    <property type="project" value="UniProtKB-UniRule"/>
</dbReference>
<gene>
    <name evidence="10" type="primary">idi</name>
    <name evidence="13" type="ordered locus">Francci3_4188</name>
</gene>
<feature type="domain" description="Nudix hydrolase" evidence="12">
    <location>
        <begin position="60"/>
        <end position="194"/>
    </location>
</feature>
<dbReference type="PANTHER" id="PTHR10885:SF0">
    <property type="entry name" value="ISOPENTENYL-DIPHOSPHATE DELTA-ISOMERASE"/>
    <property type="match status" value="1"/>
</dbReference>
<dbReference type="InterPro" id="IPR056375">
    <property type="entry name" value="Idi_bact"/>
</dbReference>
<dbReference type="KEGG" id="fra:Francci3_4188"/>
<dbReference type="GO" id="GO:0004452">
    <property type="term" value="F:isopentenyl-diphosphate delta-isomerase activity"/>
    <property type="evidence" value="ECO:0007669"/>
    <property type="project" value="UniProtKB-UniRule"/>
</dbReference>
<comment type="pathway">
    <text evidence="1 10">Isoprenoid biosynthesis; dimethylallyl diphosphate biosynthesis; dimethylallyl diphosphate from isopentenyl diphosphate: step 1/1.</text>
</comment>
<dbReference type="GO" id="GO:0046872">
    <property type="term" value="F:metal ion binding"/>
    <property type="evidence" value="ECO:0007669"/>
    <property type="project" value="UniProtKB-KW"/>
</dbReference>
<dbReference type="Proteomes" id="UP000001937">
    <property type="component" value="Chromosome"/>
</dbReference>
<dbReference type="GO" id="GO:0008299">
    <property type="term" value="P:isoprenoid biosynthetic process"/>
    <property type="evidence" value="ECO:0007669"/>
    <property type="project" value="UniProtKB-UniRule"/>
</dbReference>
<dbReference type="PANTHER" id="PTHR10885">
    <property type="entry name" value="ISOPENTENYL-DIPHOSPHATE DELTA-ISOMERASE"/>
    <property type="match status" value="1"/>
</dbReference>
<evidence type="ECO:0000313" key="14">
    <source>
        <dbReference type="Proteomes" id="UP000001937"/>
    </source>
</evidence>
<evidence type="ECO:0000256" key="8">
    <source>
        <dbReference type="ARBA" id="ARBA00023229"/>
    </source>
</evidence>
<feature type="active site" evidence="10">
    <location>
        <position position="97"/>
    </location>
</feature>
<keyword evidence="6 10" id="KW-0460">Magnesium</keyword>
<dbReference type="FunFam" id="3.90.79.10:FF:000009">
    <property type="entry name" value="Isopentenyl-diphosphate Delta-isomerase"/>
    <property type="match status" value="1"/>
</dbReference>
<name>Q2J5A6_FRACC</name>
<comment type="catalytic activity">
    <reaction evidence="10">
        <text>isopentenyl diphosphate = dimethylallyl diphosphate</text>
        <dbReference type="Rhea" id="RHEA:23284"/>
        <dbReference type="ChEBI" id="CHEBI:57623"/>
        <dbReference type="ChEBI" id="CHEBI:128769"/>
        <dbReference type="EC" id="5.3.3.2"/>
    </reaction>
</comment>
<evidence type="ECO:0000256" key="9">
    <source>
        <dbReference type="ARBA" id="ARBA00023235"/>
    </source>
</evidence>
<dbReference type="InterPro" id="IPR015797">
    <property type="entry name" value="NUDIX_hydrolase-like_dom_sf"/>
</dbReference>
<comment type="cofactor">
    <cofactor evidence="10">
        <name>Mn(2+)</name>
        <dbReference type="ChEBI" id="CHEBI:29035"/>
    </cofactor>
    <text evidence="10">Binds 1 Mn(2+) ion per subunit.</text>
</comment>
<evidence type="ECO:0000256" key="11">
    <source>
        <dbReference type="SAM" id="MobiDB-lite"/>
    </source>
</evidence>
<evidence type="ECO:0000313" key="13">
    <source>
        <dbReference type="EMBL" id="ABD13536.1"/>
    </source>
</evidence>
<dbReference type="InterPro" id="IPR000086">
    <property type="entry name" value="NUDIX_hydrolase_dom"/>
</dbReference>
<dbReference type="PhylomeDB" id="Q2J5A6"/>
<dbReference type="GO" id="GO:0005737">
    <property type="term" value="C:cytoplasm"/>
    <property type="evidence" value="ECO:0007669"/>
    <property type="project" value="UniProtKB-SubCell"/>
</dbReference>
<evidence type="ECO:0000256" key="1">
    <source>
        <dbReference type="ARBA" id="ARBA00004826"/>
    </source>
</evidence>
<dbReference type="PROSITE" id="PS51462">
    <property type="entry name" value="NUDIX"/>
    <property type="match status" value="1"/>
</dbReference>
<dbReference type="HAMAP" id="MF_00202">
    <property type="entry name" value="Idi"/>
    <property type="match status" value="1"/>
</dbReference>
<comment type="similarity">
    <text evidence="2 10">Belongs to the IPP isomerase type 1 family.</text>
</comment>
<dbReference type="EMBL" id="CP000249">
    <property type="protein sequence ID" value="ABD13536.1"/>
    <property type="molecule type" value="Genomic_DNA"/>
</dbReference>
<comment type="cofactor">
    <cofactor evidence="10">
        <name>Mg(2+)</name>
        <dbReference type="ChEBI" id="CHEBI:18420"/>
    </cofactor>
    <text evidence="10">Binds 1 Mg(2+) ion per subunit. The magnesium ion binds only when substrate is bound.</text>
</comment>
<feature type="active site" evidence="10">
    <location>
        <position position="146"/>
    </location>
</feature>
<accession>Q2J5A6</accession>
<evidence type="ECO:0000256" key="3">
    <source>
        <dbReference type="ARBA" id="ARBA00012057"/>
    </source>
</evidence>
<feature type="binding site" evidence="10">
    <location>
        <position position="146"/>
    </location>
    <ligand>
        <name>Mn(2+)</name>
        <dbReference type="ChEBI" id="CHEBI:29035"/>
    </ligand>
</feature>
<keyword evidence="4 10" id="KW-0963">Cytoplasm</keyword>
<dbReference type="STRING" id="106370.Francci3_4188"/>
<dbReference type="HOGENOM" id="CLU_060552_2_0_11"/>